<feature type="transmembrane region" description="Helical" evidence="1">
    <location>
        <begin position="101"/>
        <end position="122"/>
    </location>
</feature>
<name>A0ABX7F907_9RHOB</name>
<evidence type="ECO:0000256" key="1">
    <source>
        <dbReference type="SAM" id="Phobius"/>
    </source>
</evidence>
<sequence length="194" mass="19767">MNPAGILSLAVQTVVAPRDVARLLLSVRPGAEALWTAFALVVVLNTLLFSASHLLAPVPVPGVLANPAVFAAMQAAVLASTIAALTWVGGLFGGTARLRDVALLLIWMQALRVLAQALMALVLPLAPVLGTGVFMAITGLGLWILLNFIDEVHGLGSLLKAGAVAGLGLLAMAFALSIILALAGVDPNGMALNV</sequence>
<evidence type="ECO:0000313" key="2">
    <source>
        <dbReference type="EMBL" id="QRF67020.1"/>
    </source>
</evidence>
<dbReference type="RefSeq" id="WP_023852422.1">
    <property type="nucleotide sequence ID" value="NZ_CP047166.1"/>
</dbReference>
<feature type="transmembrane region" description="Helical" evidence="1">
    <location>
        <begin position="161"/>
        <end position="185"/>
    </location>
</feature>
<gene>
    <name evidence="2" type="ORF">GQA70_12280</name>
</gene>
<evidence type="ECO:0000313" key="3">
    <source>
        <dbReference type="Proteomes" id="UP000596387"/>
    </source>
</evidence>
<feature type="transmembrane region" description="Helical" evidence="1">
    <location>
        <begin position="33"/>
        <end position="56"/>
    </location>
</feature>
<accession>A0ABX7F907</accession>
<protein>
    <submittedName>
        <fullName evidence="2">YIP1 family protein</fullName>
    </submittedName>
</protein>
<dbReference type="Proteomes" id="UP000596387">
    <property type="component" value="Chromosome"/>
</dbReference>
<keyword evidence="1" id="KW-0812">Transmembrane</keyword>
<organism evidence="2 3">
    <name type="scientific">Ponticoccus alexandrii</name>
    <dbReference type="NCBI Taxonomy" id="1943633"/>
    <lineage>
        <taxon>Bacteria</taxon>
        <taxon>Pseudomonadati</taxon>
        <taxon>Pseudomonadota</taxon>
        <taxon>Alphaproteobacteria</taxon>
        <taxon>Rhodobacterales</taxon>
        <taxon>Roseobacteraceae</taxon>
        <taxon>Ponticoccus</taxon>
    </lineage>
</organism>
<reference evidence="2 3" key="1">
    <citation type="submission" date="2019-12" db="EMBL/GenBank/DDBJ databases">
        <title>Complete Genome Sequence of a Quorum-Sensing Bacterium,Rhodobacteraceae bacterium C31, Isolated from a marine microalgae symbiotic bacteria.</title>
        <authorList>
            <person name="Zhang Y."/>
        </authorList>
    </citation>
    <scope>NUCLEOTIDE SEQUENCE [LARGE SCALE GENOMIC DNA]</scope>
    <source>
        <strain evidence="2 3">C31</strain>
    </source>
</reference>
<keyword evidence="1" id="KW-0472">Membrane</keyword>
<keyword evidence="1" id="KW-1133">Transmembrane helix</keyword>
<proteinExistence type="predicted"/>
<keyword evidence="3" id="KW-1185">Reference proteome</keyword>
<feature type="transmembrane region" description="Helical" evidence="1">
    <location>
        <begin position="128"/>
        <end position="149"/>
    </location>
</feature>
<dbReference type="EMBL" id="CP047166">
    <property type="protein sequence ID" value="QRF67020.1"/>
    <property type="molecule type" value="Genomic_DNA"/>
</dbReference>
<feature type="transmembrane region" description="Helical" evidence="1">
    <location>
        <begin position="68"/>
        <end position="89"/>
    </location>
</feature>